<dbReference type="InterPro" id="IPR050409">
    <property type="entry name" value="E3_ubiq-protein_ligase"/>
</dbReference>
<feature type="active site" description="Glycyl thioester intermediate" evidence="6">
    <location>
        <position position="682"/>
    </location>
</feature>
<evidence type="ECO:0000256" key="5">
    <source>
        <dbReference type="ARBA" id="ARBA00022786"/>
    </source>
</evidence>
<keyword evidence="5 6" id="KW-0833">Ubl conjugation pathway</keyword>
<evidence type="ECO:0000313" key="10">
    <source>
        <dbReference type="Proteomes" id="UP000007879"/>
    </source>
</evidence>
<feature type="region of interest" description="Disordered" evidence="7">
    <location>
        <begin position="27"/>
        <end position="105"/>
    </location>
</feature>
<evidence type="ECO:0000256" key="4">
    <source>
        <dbReference type="ARBA" id="ARBA00022679"/>
    </source>
</evidence>
<reference evidence="10" key="1">
    <citation type="journal article" date="2010" name="Nature">
        <title>The Amphimedon queenslandica genome and the evolution of animal complexity.</title>
        <authorList>
            <person name="Srivastava M."/>
            <person name="Simakov O."/>
            <person name="Chapman J."/>
            <person name="Fahey B."/>
            <person name="Gauthier M.E."/>
            <person name="Mitros T."/>
            <person name="Richards G.S."/>
            <person name="Conaco C."/>
            <person name="Dacre M."/>
            <person name="Hellsten U."/>
            <person name="Larroux C."/>
            <person name="Putnam N.H."/>
            <person name="Stanke M."/>
            <person name="Adamska M."/>
            <person name="Darling A."/>
            <person name="Degnan S.M."/>
            <person name="Oakley T.H."/>
            <person name="Plachetzki D.C."/>
            <person name="Zhai Y."/>
            <person name="Adamski M."/>
            <person name="Calcino A."/>
            <person name="Cummins S.F."/>
            <person name="Goodstein D.M."/>
            <person name="Harris C."/>
            <person name="Jackson D.J."/>
            <person name="Leys S.P."/>
            <person name="Shu S."/>
            <person name="Woodcroft B.J."/>
            <person name="Vervoort M."/>
            <person name="Kosik K.S."/>
            <person name="Manning G."/>
            <person name="Degnan B.M."/>
            <person name="Rokhsar D.S."/>
        </authorList>
    </citation>
    <scope>NUCLEOTIDE SEQUENCE [LARGE SCALE GENOMIC DNA]</scope>
</reference>
<protein>
    <recommendedName>
        <fullName evidence="3">HECT-type E3 ubiquitin transferase</fullName>
        <ecNumber evidence="3">2.3.2.26</ecNumber>
    </recommendedName>
</protein>
<dbReference type="Pfam" id="PF00632">
    <property type="entry name" value="HECT"/>
    <property type="match status" value="1"/>
</dbReference>
<dbReference type="OrthoDB" id="2384350at2759"/>
<dbReference type="SMART" id="SM00119">
    <property type="entry name" value="HECTc"/>
    <property type="match status" value="1"/>
</dbReference>
<reference evidence="9" key="2">
    <citation type="submission" date="2017-05" db="UniProtKB">
        <authorList>
            <consortium name="EnsemblMetazoa"/>
        </authorList>
    </citation>
    <scope>IDENTIFICATION</scope>
</reference>
<keyword evidence="4" id="KW-0808">Transferase</keyword>
<evidence type="ECO:0000259" key="8">
    <source>
        <dbReference type="PROSITE" id="PS50237"/>
    </source>
</evidence>
<feature type="compositionally biased region" description="Pro residues" evidence="7">
    <location>
        <begin position="37"/>
        <end position="48"/>
    </location>
</feature>
<evidence type="ECO:0000256" key="6">
    <source>
        <dbReference type="PROSITE-ProRule" id="PRU00104"/>
    </source>
</evidence>
<name>A0A1X7THH6_AMPQE</name>
<dbReference type="PROSITE" id="PS50237">
    <property type="entry name" value="HECT"/>
    <property type="match status" value="1"/>
</dbReference>
<evidence type="ECO:0000256" key="3">
    <source>
        <dbReference type="ARBA" id="ARBA00012485"/>
    </source>
</evidence>
<feature type="compositionally biased region" description="Low complexity" evidence="7">
    <location>
        <begin position="53"/>
        <end position="102"/>
    </location>
</feature>
<comment type="catalytic activity">
    <reaction evidence="1">
        <text>S-ubiquitinyl-[E2 ubiquitin-conjugating enzyme]-L-cysteine + [acceptor protein]-L-lysine = [E2 ubiquitin-conjugating enzyme]-L-cysteine + N(6)-ubiquitinyl-[acceptor protein]-L-lysine.</text>
        <dbReference type="EC" id="2.3.2.26"/>
    </reaction>
</comment>
<feature type="compositionally biased region" description="Low complexity" evidence="7">
    <location>
        <begin position="309"/>
        <end position="330"/>
    </location>
</feature>
<proteinExistence type="predicted"/>
<dbReference type="PANTHER" id="PTHR11254:SF67">
    <property type="entry name" value="E3 UBIQUITIN-PROTEIN LIGASE HUWE1"/>
    <property type="match status" value="1"/>
</dbReference>
<dbReference type="EnsemblMetazoa" id="XM_020004001.1">
    <property type="protein sequence ID" value="XP_019859560.1"/>
    <property type="gene ID" value="LOC109587781"/>
</dbReference>
<evidence type="ECO:0000313" key="9">
    <source>
        <dbReference type="EnsemblMetazoa" id="Aqu2.1.14181_001"/>
    </source>
</evidence>
<sequence length="715" mass="79948">MASKKLEEAINILLQFKNSEGAGVISRDELAFDSTPSPSPPPLPPPIREPLRALEPAAPYQSSQPQSCSSRSAQPQSCSSRSAQPQSCSSRSAQPQPCSSRSGTGRWNNFESSYRRVVSSIRGVAGNTATEMKRKMPAYDVPDYRPKRAKLPSWTHAFFCLAGTNDDRVPTNRAARECLILAGLGEKKIQITNVDCSTAEFHVKLIESFPKLEFCGGFELMRCIPQTRQLELIKSPVCHSPRLLRSYMGAAKVYIRPIQENIDIEMMEPRNDVNVSELMQVCLRCNNEFPLDLLRSHLDQCGQESELTLPLEPSSSASSTPSFSPIHSPPASQEVDANESYVKTFTSMLDVVTHLQNFIDDTNVFYLSVRREDLLASALAGINSASFSPIKQLEVEFLGEEAVDGGGVKREFFRLLAYEVKLFMCVGKKNCYELRHDTPGLQANKFERLGLLMSASLAHGGSGFPFFSLSVYDYICGKEIRDIDIDIESMPNGEAFYLLKEIQDMTDDLAFQKALSDHCDILFSTGFSKPICNVTIADKEEITRVVALHHTLLQCLAELDQLKKGLRSLGVLSIIEENKNIMKPFFMYYPDNCITADKLKDLLRAHFAEKGTNTRKLQEEAYSYFIRLLDECKDSPVAPNDLSIQDVLVFFTGSDVIPPLGFTPRPSLYFDEFIAYPFASTCALSLTLPIKYEEYSKFKEKMVYGFKNHGGFGKV</sequence>
<dbReference type="InParanoid" id="A0A1X7THH6"/>
<organism evidence="9">
    <name type="scientific">Amphimedon queenslandica</name>
    <name type="common">Sponge</name>
    <dbReference type="NCBI Taxonomy" id="400682"/>
    <lineage>
        <taxon>Eukaryota</taxon>
        <taxon>Metazoa</taxon>
        <taxon>Porifera</taxon>
        <taxon>Demospongiae</taxon>
        <taxon>Heteroscleromorpha</taxon>
        <taxon>Haplosclerida</taxon>
        <taxon>Niphatidae</taxon>
        <taxon>Amphimedon</taxon>
    </lineage>
</organism>
<dbReference type="EnsemblMetazoa" id="Aqu2.1.14181_001">
    <property type="protein sequence ID" value="Aqu2.1.14181_001"/>
    <property type="gene ID" value="Aqu2.1.14181"/>
</dbReference>
<comment type="pathway">
    <text evidence="2">Protein modification; protein ubiquitination.</text>
</comment>
<dbReference type="GO" id="GO:0005737">
    <property type="term" value="C:cytoplasm"/>
    <property type="evidence" value="ECO:0007669"/>
    <property type="project" value="TreeGrafter"/>
</dbReference>
<dbReference type="EC" id="2.3.2.26" evidence="3"/>
<feature type="region of interest" description="Disordered" evidence="7">
    <location>
        <begin position="309"/>
        <end position="333"/>
    </location>
</feature>
<dbReference type="GO" id="GO:0061630">
    <property type="term" value="F:ubiquitin protein ligase activity"/>
    <property type="evidence" value="ECO:0007669"/>
    <property type="project" value="UniProtKB-EC"/>
</dbReference>
<evidence type="ECO:0000256" key="1">
    <source>
        <dbReference type="ARBA" id="ARBA00000885"/>
    </source>
</evidence>
<gene>
    <name evidence="9" type="primary">109587781</name>
</gene>
<dbReference type="Proteomes" id="UP000007879">
    <property type="component" value="Unassembled WGS sequence"/>
</dbReference>
<keyword evidence="10" id="KW-1185">Reference proteome</keyword>
<dbReference type="AlphaFoldDB" id="A0A1X7THH6"/>
<dbReference type="GO" id="GO:0000209">
    <property type="term" value="P:protein polyubiquitination"/>
    <property type="evidence" value="ECO:0007669"/>
    <property type="project" value="TreeGrafter"/>
</dbReference>
<dbReference type="eggNOG" id="KOG1084">
    <property type="taxonomic scope" value="Eukaryota"/>
</dbReference>
<dbReference type="InterPro" id="IPR000569">
    <property type="entry name" value="HECT_dom"/>
</dbReference>
<accession>A0A1X7THH6</accession>
<dbReference type="STRING" id="400682.A0A1X7THH6"/>
<dbReference type="KEGG" id="aqu:109587781"/>
<dbReference type="PANTHER" id="PTHR11254">
    <property type="entry name" value="HECT DOMAIN UBIQUITIN-PROTEIN LIGASE"/>
    <property type="match status" value="1"/>
</dbReference>
<evidence type="ECO:0000256" key="2">
    <source>
        <dbReference type="ARBA" id="ARBA00004906"/>
    </source>
</evidence>
<dbReference type="GO" id="GO:0006511">
    <property type="term" value="P:ubiquitin-dependent protein catabolic process"/>
    <property type="evidence" value="ECO:0007669"/>
    <property type="project" value="TreeGrafter"/>
</dbReference>
<evidence type="ECO:0000256" key="7">
    <source>
        <dbReference type="SAM" id="MobiDB-lite"/>
    </source>
</evidence>
<feature type="domain" description="HECT" evidence="8">
    <location>
        <begin position="391"/>
        <end position="715"/>
    </location>
</feature>
<dbReference type="InterPro" id="IPR035983">
    <property type="entry name" value="Hect_E3_ubiquitin_ligase"/>
</dbReference>
<dbReference type="Gene3D" id="3.30.2410.10">
    <property type="entry name" value="Hect, E3 ligase catalytic domain"/>
    <property type="match status" value="1"/>
</dbReference>
<dbReference type="Gene3D" id="3.90.1750.10">
    <property type="entry name" value="Hect, E3 ligase catalytic domains"/>
    <property type="match status" value="1"/>
</dbReference>
<dbReference type="SUPFAM" id="SSF56204">
    <property type="entry name" value="Hect, E3 ligase catalytic domain"/>
    <property type="match status" value="1"/>
</dbReference>